<comment type="caution">
    <text evidence="2">The sequence shown here is derived from an EMBL/GenBank/DDBJ whole genome shotgun (WGS) entry which is preliminary data.</text>
</comment>
<dbReference type="RefSeq" id="WP_135839182.1">
    <property type="nucleotide sequence ID" value="NZ_SRRO01000001.1"/>
</dbReference>
<accession>A0A4Z1C364</accession>
<evidence type="ECO:0000256" key="1">
    <source>
        <dbReference type="SAM" id="Phobius"/>
    </source>
</evidence>
<feature type="transmembrane region" description="Helical" evidence="1">
    <location>
        <begin position="144"/>
        <end position="163"/>
    </location>
</feature>
<keyword evidence="3" id="KW-1185">Reference proteome</keyword>
<keyword evidence="1" id="KW-0812">Transmembrane</keyword>
<organism evidence="2 3">
    <name type="scientific">Nocardioides eburneiflavus</name>
    <dbReference type="NCBI Taxonomy" id="2518372"/>
    <lineage>
        <taxon>Bacteria</taxon>
        <taxon>Bacillati</taxon>
        <taxon>Actinomycetota</taxon>
        <taxon>Actinomycetes</taxon>
        <taxon>Propionibacteriales</taxon>
        <taxon>Nocardioidaceae</taxon>
        <taxon>Nocardioides</taxon>
    </lineage>
</organism>
<dbReference type="Proteomes" id="UP000297496">
    <property type="component" value="Unassembled WGS sequence"/>
</dbReference>
<dbReference type="EMBL" id="SRRO01000001">
    <property type="protein sequence ID" value="TGN64674.1"/>
    <property type="molecule type" value="Genomic_DNA"/>
</dbReference>
<reference evidence="2 3" key="1">
    <citation type="submission" date="2019-04" db="EMBL/GenBank/DDBJ databases">
        <title>Three New Species of Nocardioides, Nocardioides euryhalodurans sp. nov., Nocardioides seonyuensis sp. nov. and Nocardioides eburneoflavus sp. nov. Isolated from Soil.</title>
        <authorList>
            <person name="Roh S.G."/>
            <person name="Lee C."/>
            <person name="Kim M.-K."/>
            <person name="Kim S.B."/>
        </authorList>
    </citation>
    <scope>NUCLEOTIDE SEQUENCE [LARGE SCALE GENOMIC DNA]</scope>
    <source>
        <strain evidence="2 3">MMS17-SY213</strain>
    </source>
</reference>
<feature type="transmembrane region" description="Helical" evidence="1">
    <location>
        <begin position="78"/>
        <end position="99"/>
    </location>
</feature>
<keyword evidence="1" id="KW-0472">Membrane</keyword>
<gene>
    <name evidence="2" type="ORF">EXE59_12405</name>
</gene>
<evidence type="ECO:0000313" key="2">
    <source>
        <dbReference type="EMBL" id="TGN64674.1"/>
    </source>
</evidence>
<sequence>MRLLPTGVAPSAVLLRALVLALPCVALALALPQVPHWAVLFGVPVSALAWARSPDHAVGVVPLVLAGGWWATHGVLDWRVLLVAVLLVGAHLAATLAAYGPTTLALDPRLARLWLVRGLLALVPVPVAWLAVRGLDPAWAPPGTWLATGAAVVALLLVTAHLTRSEAR</sequence>
<keyword evidence="1" id="KW-1133">Transmembrane helix</keyword>
<name>A0A4Z1C364_9ACTN</name>
<evidence type="ECO:0000313" key="3">
    <source>
        <dbReference type="Proteomes" id="UP000297496"/>
    </source>
</evidence>
<protein>
    <submittedName>
        <fullName evidence="2">Uncharacterized protein</fullName>
    </submittedName>
</protein>
<feature type="transmembrane region" description="Helical" evidence="1">
    <location>
        <begin position="111"/>
        <end position="132"/>
    </location>
</feature>
<proteinExistence type="predicted"/>
<dbReference type="AlphaFoldDB" id="A0A4Z1C364"/>